<dbReference type="Pfam" id="PF25151">
    <property type="entry name" value="TPR_Trm732_C"/>
    <property type="match status" value="1"/>
</dbReference>
<feature type="compositionally biased region" description="Pro residues" evidence="1">
    <location>
        <begin position="246"/>
        <end position="258"/>
    </location>
</feature>
<dbReference type="EMBL" id="JABSTR010000010">
    <property type="protein sequence ID" value="KAH9380625.1"/>
    <property type="molecule type" value="Genomic_DNA"/>
</dbReference>
<feature type="domain" description="tRNA (32-2'-O)-methyltransferase regulator THADA-like C-terminal TPR repeats region" evidence="3">
    <location>
        <begin position="299"/>
        <end position="375"/>
    </location>
</feature>
<evidence type="ECO:0000313" key="5">
    <source>
        <dbReference type="Proteomes" id="UP000821853"/>
    </source>
</evidence>
<proteinExistence type="predicted"/>
<reference evidence="4 5" key="1">
    <citation type="journal article" date="2020" name="Cell">
        <title>Large-Scale Comparative Analyses of Tick Genomes Elucidate Their Genetic Diversity and Vector Capacities.</title>
        <authorList>
            <consortium name="Tick Genome and Microbiome Consortium (TIGMIC)"/>
            <person name="Jia N."/>
            <person name="Wang J."/>
            <person name="Shi W."/>
            <person name="Du L."/>
            <person name="Sun Y."/>
            <person name="Zhan W."/>
            <person name="Jiang J.F."/>
            <person name="Wang Q."/>
            <person name="Zhang B."/>
            <person name="Ji P."/>
            <person name="Bell-Sakyi L."/>
            <person name="Cui X.M."/>
            <person name="Yuan T.T."/>
            <person name="Jiang B.G."/>
            <person name="Yang W.F."/>
            <person name="Lam T.T."/>
            <person name="Chang Q.C."/>
            <person name="Ding S.J."/>
            <person name="Wang X.J."/>
            <person name="Zhu J.G."/>
            <person name="Ruan X.D."/>
            <person name="Zhao L."/>
            <person name="Wei J.T."/>
            <person name="Ye R.Z."/>
            <person name="Que T.C."/>
            <person name="Du C.H."/>
            <person name="Zhou Y.H."/>
            <person name="Cheng J.X."/>
            <person name="Dai P.F."/>
            <person name="Guo W.B."/>
            <person name="Han X.H."/>
            <person name="Huang E.J."/>
            <person name="Li L.F."/>
            <person name="Wei W."/>
            <person name="Gao Y.C."/>
            <person name="Liu J.Z."/>
            <person name="Shao H.Z."/>
            <person name="Wang X."/>
            <person name="Wang C.C."/>
            <person name="Yang T.C."/>
            <person name="Huo Q.B."/>
            <person name="Li W."/>
            <person name="Chen H.Y."/>
            <person name="Chen S.E."/>
            <person name="Zhou L.G."/>
            <person name="Ni X.B."/>
            <person name="Tian J.H."/>
            <person name="Sheng Y."/>
            <person name="Liu T."/>
            <person name="Pan Y.S."/>
            <person name="Xia L.Y."/>
            <person name="Li J."/>
            <person name="Zhao F."/>
            <person name="Cao W.C."/>
        </authorList>
    </citation>
    <scope>NUCLEOTIDE SEQUENCE [LARGE SCALE GENOMIC DNA]</scope>
    <source>
        <strain evidence="4">HaeL-2018</strain>
    </source>
</reference>
<dbReference type="InterPro" id="IPR051954">
    <property type="entry name" value="tRNA_methyltransferase_THADA"/>
</dbReference>
<keyword evidence="5" id="KW-1185">Reference proteome</keyword>
<dbReference type="SUPFAM" id="SSF48371">
    <property type="entry name" value="ARM repeat"/>
    <property type="match status" value="1"/>
</dbReference>
<feature type="region of interest" description="Disordered" evidence="1">
    <location>
        <begin position="225"/>
        <end position="274"/>
    </location>
</feature>
<protein>
    <submittedName>
        <fullName evidence="4">Uncharacterized protein</fullName>
    </submittedName>
</protein>
<dbReference type="AlphaFoldDB" id="A0A9J6H0N9"/>
<dbReference type="InterPro" id="IPR016024">
    <property type="entry name" value="ARM-type_fold"/>
</dbReference>
<dbReference type="InterPro" id="IPR056842">
    <property type="entry name" value="THADA-like_TPR_C"/>
</dbReference>
<dbReference type="Pfam" id="PF20700">
    <property type="entry name" value="Mutator"/>
    <property type="match status" value="1"/>
</dbReference>
<accession>A0A9J6H0N9</accession>
<dbReference type="PANTHER" id="PTHR14387:SF0">
    <property type="entry name" value="DUF2428 DOMAIN-CONTAINING PROTEIN"/>
    <property type="match status" value="1"/>
</dbReference>
<name>A0A9J6H0N9_HAELO</name>
<sequence>MNLSHRGLHHKTFQAHLRKVVQVCEDTAAASEADSVRAIKDLYSDLGQPPNNIDVMFDGTWMTRGRLSHIGVGCIIEVYTGLVIDHVVLSNFCLGCAIGPKASDEGYEDWLADHECQRNIDCGAGRMEVEAALIMFKRSLSKNGLRYTTVMSDGDSRTMHGLKEKGVYGFIPIGQESLPFGYIYFPQKTLLRANNMMYLRKAHCAVSHPCPELGDAPVQHADDAHLRRQPQPGGDAAQELPDGPRLLPPLPSPLPLPAPGALQGHHAHGLPTRHGPVVERVPGAAACWSRLFPSVVEGSFRLEDFVPHVTRCAHSAAWKVRALAARALVAPRGPSARRALLLQLADSLPSGGVGAGPVCPGMNNRIHGTLLQVLQMINYLRQSCIEPSFIGPFTAKLEEKVWLAGSGNKCLVSRAAYLDVMLSWLRCLSDPNQLGETLAAKLIAAMLEEPLTFSVGCRAAGEEFFVTTRQNLLLELGLRFPQLYTNEGGYLSFVLASLTSDSVEARWVALQFVKRTMVARVVESCCCCLGEGDEGAENRERVATVLLDCVICSVRQGPGRHQEFMACFSEACLLLASCDGSLLEKIDWQGPPTLEDVLSYLLDWYEQLSNEQTKRSLLELLGSVAEQLVSSGKPDLWRHPILLRWAQLLLELSEPNEDLTRRIAASSALSILSPVLISAHQSGGTIVSCWWALVNFLQDDEANIRDNATKTVIKLITLLGDPDFPLSLFAEKTPIHLAVCLFAHICEAPLALPSFVSWMLASHAPPVDVENDEQPFEKGELNTFAEEVSLTDMCGDLLSYVAKKLNGQAAFASTDFFGLVFDEEPTEPVTLSLDDLYQYCVRNIQRDASEAFSSKTALLLNRHADAILIRVYQNVRVASSLKSYVSQECVAKCLPALSGVRKALKKCGSRTVFINKMVKHLQSLLQSGGD</sequence>
<evidence type="ECO:0000256" key="1">
    <source>
        <dbReference type="SAM" id="MobiDB-lite"/>
    </source>
</evidence>
<comment type="caution">
    <text evidence="4">The sequence shown here is derived from an EMBL/GenBank/DDBJ whole genome shotgun (WGS) entry which is preliminary data.</text>
</comment>
<dbReference type="Proteomes" id="UP000821853">
    <property type="component" value="Chromosome 8"/>
</dbReference>
<gene>
    <name evidence="4" type="ORF">HPB48_020894</name>
</gene>
<dbReference type="OMA" id="HICEAPL"/>
<dbReference type="PANTHER" id="PTHR14387">
    <property type="entry name" value="THADA/DEATH RECEPTOR INTERACTING PROTEIN"/>
    <property type="match status" value="1"/>
</dbReference>
<feature type="domain" description="Mutator-like transposase" evidence="2">
    <location>
        <begin position="9"/>
        <end position="168"/>
    </location>
</feature>
<dbReference type="GO" id="GO:0005829">
    <property type="term" value="C:cytosol"/>
    <property type="evidence" value="ECO:0007669"/>
    <property type="project" value="TreeGrafter"/>
</dbReference>
<evidence type="ECO:0000313" key="4">
    <source>
        <dbReference type="EMBL" id="KAH9380625.1"/>
    </source>
</evidence>
<dbReference type="InterPro" id="IPR049012">
    <property type="entry name" value="Mutator_transp_dom"/>
</dbReference>
<organism evidence="4 5">
    <name type="scientific">Haemaphysalis longicornis</name>
    <name type="common">Bush tick</name>
    <dbReference type="NCBI Taxonomy" id="44386"/>
    <lineage>
        <taxon>Eukaryota</taxon>
        <taxon>Metazoa</taxon>
        <taxon>Ecdysozoa</taxon>
        <taxon>Arthropoda</taxon>
        <taxon>Chelicerata</taxon>
        <taxon>Arachnida</taxon>
        <taxon>Acari</taxon>
        <taxon>Parasitiformes</taxon>
        <taxon>Ixodida</taxon>
        <taxon>Ixodoidea</taxon>
        <taxon>Ixodidae</taxon>
        <taxon>Haemaphysalinae</taxon>
        <taxon>Haemaphysalis</taxon>
    </lineage>
</organism>
<dbReference type="OrthoDB" id="421276at2759"/>
<evidence type="ECO:0000259" key="3">
    <source>
        <dbReference type="Pfam" id="PF25151"/>
    </source>
</evidence>
<dbReference type="GO" id="GO:0030488">
    <property type="term" value="P:tRNA methylation"/>
    <property type="evidence" value="ECO:0007669"/>
    <property type="project" value="TreeGrafter"/>
</dbReference>
<evidence type="ECO:0000259" key="2">
    <source>
        <dbReference type="Pfam" id="PF20700"/>
    </source>
</evidence>
<dbReference type="VEuPathDB" id="VectorBase:HLOH_041743"/>